<dbReference type="PROSITE" id="PS51257">
    <property type="entry name" value="PROKAR_LIPOPROTEIN"/>
    <property type="match status" value="1"/>
</dbReference>
<name>A0AAE3IMC4_9BACT</name>
<evidence type="ECO:0000313" key="3">
    <source>
        <dbReference type="Proteomes" id="UP001209317"/>
    </source>
</evidence>
<dbReference type="AlphaFoldDB" id="A0AAE3IMC4"/>
<dbReference type="EMBL" id="JAOTPL010000001">
    <property type="protein sequence ID" value="MCU7692956.1"/>
    <property type="molecule type" value="Genomic_DNA"/>
</dbReference>
<accession>A0AAE3IMC4</accession>
<organism evidence="2 3">
    <name type="scientific">Haoranjiania flava</name>
    <dbReference type="NCBI Taxonomy" id="1856322"/>
    <lineage>
        <taxon>Bacteria</taxon>
        <taxon>Pseudomonadati</taxon>
        <taxon>Bacteroidota</taxon>
        <taxon>Chitinophagia</taxon>
        <taxon>Chitinophagales</taxon>
        <taxon>Chitinophagaceae</taxon>
        <taxon>Haoranjiania</taxon>
    </lineage>
</organism>
<sequence>MEKYFYRPFSIAVLLLLMMVSFSACLKDTERSEIPAAGIAFIHASPKTSLLDFVNYNSYNNYLLATLPYNTSAVYPKTDTSTTPYRAFLPGLRTIGITHAGTNYFLNIKQFNFEPNKLYSVFAVDTADKTMLVQVEDSLKSIDESRAVIRFINFSPDSKKLELIVGTATTPLSGAKAFKEYSGYYAVEPGDNYTLTVREADNHAKFAKREKVALKKGGIYNIWARGLETATDSTQLNVSVMRTK</sequence>
<feature type="domain" description="DUF4397" evidence="1">
    <location>
        <begin position="37"/>
        <end position="162"/>
    </location>
</feature>
<dbReference type="Pfam" id="PF14344">
    <property type="entry name" value="DUF4397"/>
    <property type="match status" value="1"/>
</dbReference>
<keyword evidence="3" id="KW-1185">Reference proteome</keyword>
<evidence type="ECO:0000259" key="1">
    <source>
        <dbReference type="Pfam" id="PF14344"/>
    </source>
</evidence>
<dbReference type="RefSeq" id="WP_263036444.1">
    <property type="nucleotide sequence ID" value="NZ_JAOTPL010000001.1"/>
</dbReference>
<gene>
    <name evidence="2" type="ORF">OD355_00315</name>
</gene>
<dbReference type="Proteomes" id="UP001209317">
    <property type="component" value="Unassembled WGS sequence"/>
</dbReference>
<reference evidence="2" key="1">
    <citation type="submission" date="2022-10" db="EMBL/GenBank/DDBJ databases">
        <authorList>
            <person name="Kim H.S."/>
            <person name="Kim J.-S."/>
            <person name="Suh M.K."/>
            <person name="Eom M.K."/>
            <person name="Lee J.-S."/>
        </authorList>
    </citation>
    <scope>NUCLEOTIDE SEQUENCE</scope>
    <source>
        <strain evidence="2">LIP-5</strain>
    </source>
</reference>
<evidence type="ECO:0000313" key="2">
    <source>
        <dbReference type="EMBL" id="MCU7692956.1"/>
    </source>
</evidence>
<comment type="caution">
    <text evidence="2">The sequence shown here is derived from an EMBL/GenBank/DDBJ whole genome shotgun (WGS) entry which is preliminary data.</text>
</comment>
<proteinExistence type="predicted"/>
<dbReference type="InterPro" id="IPR025510">
    <property type="entry name" value="DUF4397"/>
</dbReference>
<protein>
    <submittedName>
        <fullName evidence="2">DUF4397 domain-containing protein</fullName>
    </submittedName>
</protein>